<keyword evidence="13" id="KW-0325">Glycoprotein</keyword>
<proteinExistence type="inferred from homology"/>
<comment type="subcellular location">
    <subcellularLocation>
        <location evidence="1">Membrane</location>
        <topology evidence="1">Multi-pass membrane protein</topology>
    </subcellularLocation>
</comment>
<keyword evidence="5 16" id="KW-0812">Transmembrane</keyword>
<feature type="transmembrane region" description="Helical" evidence="18">
    <location>
        <begin position="322"/>
        <end position="344"/>
    </location>
</feature>
<evidence type="ECO:0000256" key="2">
    <source>
        <dbReference type="ARBA" id="ARBA00010663"/>
    </source>
</evidence>
<keyword evidence="7 18" id="KW-1133">Transmembrane helix</keyword>
<dbReference type="GO" id="GO:0016020">
    <property type="term" value="C:membrane"/>
    <property type="evidence" value="ECO:0007669"/>
    <property type="project" value="UniProtKB-SubCell"/>
</dbReference>
<comment type="similarity">
    <text evidence="2 16">Belongs to the G-protein coupled receptor 1 family.</text>
</comment>
<dbReference type="Proteomes" id="UP000789524">
    <property type="component" value="Unassembled WGS sequence"/>
</dbReference>
<accession>A0A8J2QF24</accession>
<feature type="compositionally biased region" description="Basic residues" evidence="17">
    <location>
        <begin position="551"/>
        <end position="566"/>
    </location>
</feature>
<dbReference type="SMART" id="SM01381">
    <property type="entry name" value="7TM_GPCR_Srsx"/>
    <property type="match status" value="1"/>
</dbReference>
<dbReference type="OrthoDB" id="10015560at2759"/>
<dbReference type="PROSITE" id="PS50262">
    <property type="entry name" value="G_PROTEIN_RECEP_F1_2"/>
    <property type="match status" value="1"/>
</dbReference>
<evidence type="ECO:0000313" key="22">
    <source>
        <dbReference type="Proteomes" id="UP000789524"/>
    </source>
</evidence>
<evidence type="ECO:0000256" key="5">
    <source>
        <dbReference type="ARBA" id="ARBA00022692"/>
    </source>
</evidence>
<dbReference type="InterPro" id="IPR050125">
    <property type="entry name" value="GPCR_opsins"/>
</dbReference>
<evidence type="ECO:0000256" key="1">
    <source>
        <dbReference type="ARBA" id="ARBA00004141"/>
    </source>
</evidence>
<evidence type="ECO:0000256" key="11">
    <source>
        <dbReference type="ARBA" id="ARBA00023157"/>
    </source>
</evidence>
<evidence type="ECO:0000256" key="3">
    <source>
        <dbReference type="ARBA" id="ARBA00022543"/>
    </source>
</evidence>
<keyword evidence="19" id="KW-0732">Signal</keyword>
<evidence type="ECO:0000256" key="13">
    <source>
        <dbReference type="ARBA" id="ARBA00023180"/>
    </source>
</evidence>
<evidence type="ECO:0000256" key="19">
    <source>
        <dbReference type="SAM" id="SignalP"/>
    </source>
</evidence>
<evidence type="ECO:0000256" key="9">
    <source>
        <dbReference type="ARBA" id="ARBA00023040"/>
    </source>
</evidence>
<feature type="region of interest" description="Disordered" evidence="17">
    <location>
        <begin position="516"/>
        <end position="566"/>
    </location>
</feature>
<evidence type="ECO:0000256" key="14">
    <source>
        <dbReference type="ARBA" id="ARBA00023224"/>
    </source>
</evidence>
<evidence type="ECO:0000256" key="6">
    <source>
        <dbReference type="ARBA" id="ARBA00022925"/>
    </source>
</evidence>
<dbReference type="GO" id="GO:0007601">
    <property type="term" value="P:visual perception"/>
    <property type="evidence" value="ECO:0007669"/>
    <property type="project" value="UniProtKB-KW"/>
</dbReference>
<dbReference type="Pfam" id="PF00001">
    <property type="entry name" value="7tm_1"/>
    <property type="match status" value="1"/>
</dbReference>
<dbReference type="AlphaFoldDB" id="A0A8J2QF24"/>
<dbReference type="PRINTS" id="PR00577">
    <property type="entry name" value="OPSINRH3RH4"/>
</dbReference>
<gene>
    <name evidence="21" type="ORF">DCHRY22_LOCUS1569</name>
</gene>
<keyword evidence="10 18" id="KW-0472">Membrane</keyword>
<keyword evidence="4" id="KW-0716">Sensory transduction</keyword>
<dbReference type="GO" id="GO:0004930">
    <property type="term" value="F:G protein-coupled receptor activity"/>
    <property type="evidence" value="ECO:0007669"/>
    <property type="project" value="UniProtKB-KW"/>
</dbReference>
<keyword evidence="3" id="KW-0600">Photoreceptor protein</keyword>
<dbReference type="GO" id="GO:0009881">
    <property type="term" value="F:photoreceptor activity"/>
    <property type="evidence" value="ECO:0007669"/>
    <property type="project" value="UniProtKB-KW"/>
</dbReference>
<feature type="transmembrane region" description="Helical" evidence="18">
    <location>
        <begin position="382"/>
        <end position="409"/>
    </location>
</feature>
<feature type="chain" id="PRO_5035162010" evidence="19">
    <location>
        <begin position="21"/>
        <end position="566"/>
    </location>
</feature>
<feature type="transmembrane region" description="Helical" evidence="18">
    <location>
        <begin position="273"/>
        <end position="293"/>
    </location>
</feature>
<dbReference type="SUPFAM" id="SSF81321">
    <property type="entry name" value="Family A G protein-coupled receptor-like"/>
    <property type="match status" value="1"/>
</dbReference>
<dbReference type="EMBL" id="CAKASE010000044">
    <property type="protein sequence ID" value="CAG9559772.1"/>
    <property type="molecule type" value="Genomic_DNA"/>
</dbReference>
<feature type="transmembrane region" description="Helical" evidence="18">
    <location>
        <begin position="230"/>
        <end position="252"/>
    </location>
</feature>
<dbReference type="InterPro" id="IPR001760">
    <property type="entry name" value="Opsin"/>
</dbReference>
<name>A0A8J2QF24_9NEOP</name>
<evidence type="ECO:0000256" key="15">
    <source>
        <dbReference type="ARBA" id="ARBA00023305"/>
    </source>
</evidence>
<feature type="transmembrane region" description="Helical" evidence="18">
    <location>
        <begin position="421"/>
        <end position="441"/>
    </location>
</feature>
<evidence type="ECO:0000256" key="8">
    <source>
        <dbReference type="ARBA" id="ARBA00022991"/>
    </source>
</evidence>
<evidence type="ECO:0000256" key="17">
    <source>
        <dbReference type="SAM" id="MobiDB-lite"/>
    </source>
</evidence>
<dbReference type="InterPro" id="IPR017452">
    <property type="entry name" value="GPCR_Rhodpsn_7TM"/>
</dbReference>
<feature type="transmembrane region" description="Helical" evidence="18">
    <location>
        <begin position="195"/>
        <end position="218"/>
    </location>
</feature>
<dbReference type="GO" id="GO:0007602">
    <property type="term" value="P:phototransduction"/>
    <property type="evidence" value="ECO:0007669"/>
    <property type="project" value="UniProtKB-KW"/>
</dbReference>
<keyword evidence="9 16" id="KW-0297">G-protein coupled receptor</keyword>
<keyword evidence="14 16" id="KW-0807">Transducer</keyword>
<dbReference type="Gene3D" id="1.20.1070.10">
    <property type="entry name" value="Rhodopsin 7-helix transmembrane proteins"/>
    <property type="match status" value="1"/>
</dbReference>
<evidence type="ECO:0000256" key="18">
    <source>
        <dbReference type="SAM" id="Phobius"/>
    </source>
</evidence>
<comment type="caution">
    <text evidence="21">The sequence shown here is derived from an EMBL/GenBank/DDBJ whole genome shotgun (WGS) entry which is preliminary data.</text>
</comment>
<keyword evidence="11" id="KW-1015">Disulfide bond</keyword>
<evidence type="ECO:0000256" key="4">
    <source>
        <dbReference type="ARBA" id="ARBA00022606"/>
    </source>
</evidence>
<keyword evidence="12 16" id="KW-0675">Receptor</keyword>
<protein>
    <submittedName>
        <fullName evidence="21">(African queen) hypothetical protein</fullName>
    </submittedName>
</protein>
<dbReference type="PRINTS" id="PR00237">
    <property type="entry name" value="GPCRRHODOPSN"/>
</dbReference>
<dbReference type="InterPro" id="IPR027430">
    <property type="entry name" value="Retinal_BS"/>
</dbReference>
<feature type="transmembrane region" description="Helical" evidence="18">
    <location>
        <begin position="155"/>
        <end position="183"/>
    </location>
</feature>
<keyword evidence="22" id="KW-1185">Reference proteome</keyword>
<dbReference type="PROSITE" id="PS00238">
    <property type="entry name" value="OPSIN"/>
    <property type="match status" value="1"/>
</dbReference>
<keyword evidence="8" id="KW-0157">Chromophore</keyword>
<evidence type="ECO:0000256" key="12">
    <source>
        <dbReference type="ARBA" id="ARBA00023170"/>
    </source>
</evidence>
<evidence type="ECO:0000256" key="7">
    <source>
        <dbReference type="ARBA" id="ARBA00022989"/>
    </source>
</evidence>
<evidence type="ECO:0000256" key="16">
    <source>
        <dbReference type="RuleBase" id="RU000688"/>
    </source>
</evidence>
<dbReference type="PROSITE" id="PS00237">
    <property type="entry name" value="G_PROTEIN_RECEP_F1_1"/>
    <property type="match status" value="1"/>
</dbReference>
<keyword evidence="6" id="KW-0681">Retinal protein</keyword>
<reference evidence="21" key="1">
    <citation type="submission" date="2021-09" db="EMBL/GenBank/DDBJ databases">
        <authorList>
            <person name="Martin H S."/>
        </authorList>
    </citation>
    <scope>NUCLEOTIDE SEQUENCE</scope>
</reference>
<keyword evidence="15" id="KW-0844">Vision</keyword>
<sequence>MSKVTKIVVIIFMIELKCECDTLTGKKQGLILNESDVKESVNQIVHLDYIKYRRQGLWRCYNLMMWKKRKRISGVYNKLKRIISSRVKRSQYFFGNSHSLYENTTSGEEDDSVVTVSTFKKLWPIDDWYRYGLFTDGFIRYIDPHWLQFPPPKPYLHYILAVLYIMLALIGLLGNSIVLLMYYRCRTLRTPGNILVANLALSDFLMLAKTPIFIFNSFNLGPALGKTGCVIYGFAGGLSGTTSIATLTAIALDRYWAVVHPLEPLRALTAIRARLLAVGAWLYAGIFATIPALDIGYGNYVPEGYLTSCSFDYLTEELPPRYFIFVFFCAAWLAPLCIISYCYTSILRIVVGKRNISTKNQEQKLSSRHVKEQAKRKAEIKIALLVIVVIALFFISWTPYAIVALLGIFGQKNLITPMVSMVPALFCKTAACINPFIYIITHPKFRKEFQKLLFKDKSRRMRGTLRTTGYYTDRSKMHRQSKQLSETDVEIVEMKDIPYHNATKTGNCYVETVSSKVSHREGSQKSQRSVSIKDMEESVVSPPSWYSKPQFSKKRSFHRQSTKMSF</sequence>
<feature type="signal peptide" evidence="19">
    <location>
        <begin position="1"/>
        <end position="20"/>
    </location>
</feature>
<dbReference type="InterPro" id="IPR000276">
    <property type="entry name" value="GPCR_Rhodpsn"/>
</dbReference>
<feature type="domain" description="G-protein coupled receptors family 1 profile" evidence="20">
    <location>
        <begin position="174"/>
        <end position="438"/>
    </location>
</feature>
<evidence type="ECO:0000313" key="21">
    <source>
        <dbReference type="EMBL" id="CAG9559772.1"/>
    </source>
</evidence>
<evidence type="ECO:0000256" key="10">
    <source>
        <dbReference type="ARBA" id="ARBA00023136"/>
    </source>
</evidence>
<evidence type="ECO:0000259" key="20">
    <source>
        <dbReference type="PROSITE" id="PS50262"/>
    </source>
</evidence>
<dbReference type="PANTHER" id="PTHR24240">
    <property type="entry name" value="OPSIN"/>
    <property type="match status" value="1"/>
</dbReference>
<organism evidence="21 22">
    <name type="scientific">Danaus chrysippus</name>
    <name type="common">African queen</name>
    <dbReference type="NCBI Taxonomy" id="151541"/>
    <lineage>
        <taxon>Eukaryota</taxon>
        <taxon>Metazoa</taxon>
        <taxon>Ecdysozoa</taxon>
        <taxon>Arthropoda</taxon>
        <taxon>Hexapoda</taxon>
        <taxon>Insecta</taxon>
        <taxon>Pterygota</taxon>
        <taxon>Neoptera</taxon>
        <taxon>Endopterygota</taxon>
        <taxon>Lepidoptera</taxon>
        <taxon>Glossata</taxon>
        <taxon>Ditrysia</taxon>
        <taxon>Papilionoidea</taxon>
        <taxon>Nymphalidae</taxon>
        <taxon>Danainae</taxon>
        <taxon>Danaini</taxon>
        <taxon>Danaina</taxon>
        <taxon>Danaus</taxon>
        <taxon>Anosia</taxon>
    </lineage>
</organism>